<name>A0A5N4DVD7_CAMDR</name>
<reference evidence="1 2" key="1">
    <citation type="journal article" date="2019" name="Mol. Ecol. Resour.">
        <title>Improving Illumina assemblies with Hi-C and long reads: an example with the North African dromedary.</title>
        <authorList>
            <person name="Elbers J.P."/>
            <person name="Rogers M.F."/>
            <person name="Perelman P.L."/>
            <person name="Proskuryakova A.A."/>
            <person name="Serdyukova N.A."/>
            <person name="Johnson W.E."/>
            <person name="Horin P."/>
            <person name="Corander J."/>
            <person name="Murphy D."/>
            <person name="Burger P.A."/>
        </authorList>
    </citation>
    <scope>NUCLEOTIDE SEQUENCE [LARGE SCALE GENOMIC DNA]</scope>
    <source>
        <strain evidence="1">Drom800</strain>
        <tissue evidence="1">Blood</tissue>
    </source>
</reference>
<organism evidence="1 2">
    <name type="scientific">Camelus dromedarius</name>
    <name type="common">Dromedary</name>
    <name type="synonym">Arabian camel</name>
    <dbReference type="NCBI Taxonomy" id="9838"/>
    <lineage>
        <taxon>Eukaryota</taxon>
        <taxon>Metazoa</taxon>
        <taxon>Chordata</taxon>
        <taxon>Craniata</taxon>
        <taxon>Vertebrata</taxon>
        <taxon>Euteleostomi</taxon>
        <taxon>Mammalia</taxon>
        <taxon>Eutheria</taxon>
        <taxon>Laurasiatheria</taxon>
        <taxon>Artiodactyla</taxon>
        <taxon>Tylopoda</taxon>
        <taxon>Camelidae</taxon>
        <taxon>Camelus</taxon>
    </lineage>
</organism>
<gene>
    <name evidence="1" type="ORF">Cadr_000011600</name>
</gene>
<sequence length="104" mass="11912">MTSAPGDAVLISFRVFMVIDTIYQLIVDYREGKIPILPLKIAIWDRFGNKLLLLLRSTFFAYWAENTQEKLQLSSKDKEEDMVAELGASNGSCTDSLRVLRRRL</sequence>
<dbReference type="Proteomes" id="UP000299084">
    <property type="component" value="Unassembled WGS sequence"/>
</dbReference>
<accession>A0A5N4DVD7</accession>
<dbReference type="AlphaFoldDB" id="A0A5N4DVD7"/>
<evidence type="ECO:0000313" key="2">
    <source>
        <dbReference type="Proteomes" id="UP000299084"/>
    </source>
</evidence>
<evidence type="ECO:0000313" key="1">
    <source>
        <dbReference type="EMBL" id="KAB1274934.1"/>
    </source>
</evidence>
<comment type="caution">
    <text evidence="1">The sequence shown here is derived from an EMBL/GenBank/DDBJ whole genome shotgun (WGS) entry which is preliminary data.</text>
</comment>
<proteinExistence type="predicted"/>
<dbReference type="EMBL" id="JWIN03000009">
    <property type="protein sequence ID" value="KAB1274934.1"/>
    <property type="molecule type" value="Genomic_DNA"/>
</dbReference>
<keyword evidence="2" id="KW-1185">Reference proteome</keyword>
<protein>
    <submittedName>
        <fullName evidence="1">Uncharacterized protein</fullName>
    </submittedName>
</protein>